<keyword evidence="1" id="KW-0812">Transmembrane</keyword>
<dbReference type="KEGG" id="fgi:OP10G_1476"/>
<dbReference type="AlphaFoldDB" id="A0A068NT87"/>
<evidence type="ECO:0000313" key="2">
    <source>
        <dbReference type="EMBL" id="AIE84844.1"/>
    </source>
</evidence>
<name>A0A068NT87_FIMGI</name>
<keyword evidence="3" id="KW-1185">Reference proteome</keyword>
<keyword evidence="1" id="KW-0472">Membrane</keyword>
<proteinExistence type="predicted"/>
<organism evidence="2 3">
    <name type="scientific">Fimbriimonas ginsengisoli Gsoil 348</name>
    <dbReference type="NCBI Taxonomy" id="661478"/>
    <lineage>
        <taxon>Bacteria</taxon>
        <taxon>Bacillati</taxon>
        <taxon>Armatimonadota</taxon>
        <taxon>Fimbriimonadia</taxon>
        <taxon>Fimbriimonadales</taxon>
        <taxon>Fimbriimonadaceae</taxon>
        <taxon>Fimbriimonas</taxon>
    </lineage>
</organism>
<dbReference type="EMBL" id="CP007139">
    <property type="protein sequence ID" value="AIE84844.1"/>
    <property type="molecule type" value="Genomic_DNA"/>
</dbReference>
<keyword evidence="1" id="KW-1133">Transmembrane helix</keyword>
<evidence type="ECO:0000313" key="3">
    <source>
        <dbReference type="Proteomes" id="UP000027982"/>
    </source>
</evidence>
<dbReference type="HOGENOM" id="CLU_1822482_0_0_0"/>
<sequence length="141" mass="15699">MSSAIKETTEEPDLVGMIASEITRARDETRPTSRQQLADILHARTGMSVADAYQFVDTYCEEHEPGVPGYLQEEFAVPYLKVLGVANAVIALGLCYYGVKLYYVGKPYWIPVCIGVLFLGLGALSWVKSIEREYSRSKKKA</sequence>
<evidence type="ECO:0000256" key="1">
    <source>
        <dbReference type="SAM" id="Phobius"/>
    </source>
</evidence>
<dbReference type="Proteomes" id="UP000027982">
    <property type="component" value="Chromosome"/>
</dbReference>
<protein>
    <submittedName>
        <fullName evidence="2">Uncharacterized protein</fullName>
    </submittedName>
</protein>
<feature type="transmembrane region" description="Helical" evidence="1">
    <location>
        <begin position="82"/>
        <end position="102"/>
    </location>
</feature>
<reference evidence="2 3" key="1">
    <citation type="journal article" date="2014" name="PLoS ONE">
        <title>The first complete genome sequence of the class fimbriimonadia in the phylum armatimonadetes.</title>
        <authorList>
            <person name="Hu Z.Y."/>
            <person name="Wang Y.Z."/>
            <person name="Im W.T."/>
            <person name="Wang S.Y."/>
            <person name="Zhao G.P."/>
            <person name="Zheng H.J."/>
            <person name="Quan Z.X."/>
        </authorList>
    </citation>
    <scope>NUCLEOTIDE SEQUENCE [LARGE SCALE GENOMIC DNA]</scope>
    <source>
        <strain evidence="2">Gsoil 348</strain>
    </source>
</reference>
<accession>A0A068NT87</accession>
<feature type="transmembrane region" description="Helical" evidence="1">
    <location>
        <begin position="108"/>
        <end position="127"/>
    </location>
</feature>
<gene>
    <name evidence="2" type="ORF">OP10G_1476</name>
</gene>
<dbReference type="RefSeq" id="WP_025226544.1">
    <property type="nucleotide sequence ID" value="NZ_CP007139.1"/>
</dbReference>